<evidence type="ECO:0000313" key="3">
    <source>
        <dbReference type="Proteomes" id="UP000747542"/>
    </source>
</evidence>
<accession>A0A8J5MTK9</accession>
<proteinExistence type="predicted"/>
<reference evidence="2" key="1">
    <citation type="journal article" date="2021" name="Sci. Adv.">
        <title>The American lobster genome reveals insights on longevity, neural, and immune adaptations.</title>
        <authorList>
            <person name="Polinski J.M."/>
            <person name="Zimin A.V."/>
            <person name="Clark K.F."/>
            <person name="Kohn A.B."/>
            <person name="Sadowski N."/>
            <person name="Timp W."/>
            <person name="Ptitsyn A."/>
            <person name="Khanna P."/>
            <person name="Romanova D.Y."/>
            <person name="Williams P."/>
            <person name="Greenwood S.J."/>
            <person name="Moroz L.L."/>
            <person name="Walt D.R."/>
            <person name="Bodnar A.G."/>
        </authorList>
    </citation>
    <scope>NUCLEOTIDE SEQUENCE</scope>
    <source>
        <strain evidence="2">GMGI-L3</strain>
    </source>
</reference>
<evidence type="ECO:0000313" key="2">
    <source>
        <dbReference type="EMBL" id="KAG7163493.1"/>
    </source>
</evidence>
<comment type="caution">
    <text evidence="2">The sequence shown here is derived from an EMBL/GenBank/DDBJ whole genome shotgun (WGS) entry which is preliminary data.</text>
</comment>
<sequence>MGKVDEKATQLHAIASLKVLLDATKPQNGRVETYRSDGLAPDPRPDNQSHPNGSVLEEITLTNAHPLISMAAIRDAAVWDDIEPENALTPVETLPHGDKLNGAQQQSWTTSNSDAVTDTGVMPHDWLEGSGDAGVERWWHGRHPT</sequence>
<dbReference type="AlphaFoldDB" id="A0A8J5MTK9"/>
<dbReference type="EMBL" id="JAHLQT010026447">
    <property type="protein sequence ID" value="KAG7163493.1"/>
    <property type="molecule type" value="Genomic_DNA"/>
</dbReference>
<feature type="compositionally biased region" description="Polar residues" evidence="1">
    <location>
        <begin position="102"/>
        <end position="116"/>
    </location>
</feature>
<keyword evidence="3" id="KW-1185">Reference proteome</keyword>
<gene>
    <name evidence="2" type="primary">Nckx30C-L2</name>
    <name evidence="2" type="ORF">Hamer_G002676</name>
</gene>
<organism evidence="2 3">
    <name type="scientific">Homarus americanus</name>
    <name type="common">American lobster</name>
    <dbReference type="NCBI Taxonomy" id="6706"/>
    <lineage>
        <taxon>Eukaryota</taxon>
        <taxon>Metazoa</taxon>
        <taxon>Ecdysozoa</taxon>
        <taxon>Arthropoda</taxon>
        <taxon>Crustacea</taxon>
        <taxon>Multicrustacea</taxon>
        <taxon>Malacostraca</taxon>
        <taxon>Eumalacostraca</taxon>
        <taxon>Eucarida</taxon>
        <taxon>Decapoda</taxon>
        <taxon>Pleocyemata</taxon>
        <taxon>Astacidea</taxon>
        <taxon>Nephropoidea</taxon>
        <taxon>Nephropidae</taxon>
        <taxon>Homarus</taxon>
    </lineage>
</organism>
<name>A0A8J5MTK9_HOMAM</name>
<dbReference type="Proteomes" id="UP000747542">
    <property type="component" value="Unassembled WGS sequence"/>
</dbReference>
<evidence type="ECO:0000256" key="1">
    <source>
        <dbReference type="SAM" id="MobiDB-lite"/>
    </source>
</evidence>
<feature type="region of interest" description="Disordered" evidence="1">
    <location>
        <begin position="25"/>
        <end position="54"/>
    </location>
</feature>
<protein>
    <submittedName>
        <fullName evidence="2">Sodium/potassium/calcium exchanger Nckx30C-like 2</fullName>
    </submittedName>
</protein>
<feature type="region of interest" description="Disordered" evidence="1">
    <location>
        <begin position="89"/>
        <end position="145"/>
    </location>
</feature>